<keyword evidence="9" id="KW-1185">Reference proteome</keyword>
<evidence type="ECO:0000256" key="5">
    <source>
        <dbReference type="ARBA" id="ARBA00023163"/>
    </source>
</evidence>
<evidence type="ECO:0000256" key="2">
    <source>
        <dbReference type="ARBA" id="ARBA00023015"/>
    </source>
</evidence>
<comment type="similarity">
    <text evidence="1">Belongs to the sigma-70 factor family. ECF subfamily.</text>
</comment>
<dbReference type="Pfam" id="PF04542">
    <property type="entry name" value="Sigma70_r2"/>
    <property type="match status" value="1"/>
</dbReference>
<protein>
    <submittedName>
        <fullName evidence="8">Sigma-70 family RNA polymerase sigma factor</fullName>
    </submittedName>
</protein>
<evidence type="ECO:0000256" key="3">
    <source>
        <dbReference type="ARBA" id="ARBA00023082"/>
    </source>
</evidence>
<dbReference type="SUPFAM" id="SSF88659">
    <property type="entry name" value="Sigma3 and sigma4 domains of RNA polymerase sigma factors"/>
    <property type="match status" value="1"/>
</dbReference>
<dbReference type="CDD" id="cd06171">
    <property type="entry name" value="Sigma70_r4"/>
    <property type="match status" value="1"/>
</dbReference>
<keyword evidence="4" id="KW-0238">DNA-binding</keyword>
<dbReference type="NCBIfam" id="TIGR02937">
    <property type="entry name" value="sigma70-ECF"/>
    <property type="match status" value="1"/>
</dbReference>
<comment type="caution">
    <text evidence="8">The sequence shown here is derived from an EMBL/GenBank/DDBJ whole genome shotgun (WGS) entry which is preliminary data.</text>
</comment>
<evidence type="ECO:0000256" key="4">
    <source>
        <dbReference type="ARBA" id="ARBA00023125"/>
    </source>
</evidence>
<evidence type="ECO:0000313" key="9">
    <source>
        <dbReference type="Proteomes" id="UP001216907"/>
    </source>
</evidence>
<evidence type="ECO:0000256" key="1">
    <source>
        <dbReference type="ARBA" id="ARBA00010641"/>
    </source>
</evidence>
<gene>
    <name evidence="8" type="ORF">PZE19_00725</name>
</gene>
<evidence type="ECO:0000259" key="7">
    <source>
        <dbReference type="Pfam" id="PF08281"/>
    </source>
</evidence>
<dbReference type="SUPFAM" id="SSF88946">
    <property type="entry name" value="Sigma2 domain of RNA polymerase sigma factors"/>
    <property type="match status" value="1"/>
</dbReference>
<dbReference type="InterPro" id="IPR014284">
    <property type="entry name" value="RNA_pol_sigma-70_dom"/>
</dbReference>
<evidence type="ECO:0000259" key="6">
    <source>
        <dbReference type="Pfam" id="PF04542"/>
    </source>
</evidence>
<dbReference type="Proteomes" id="UP001216907">
    <property type="component" value="Unassembled WGS sequence"/>
</dbReference>
<dbReference type="Gene3D" id="1.10.1740.10">
    <property type="match status" value="1"/>
</dbReference>
<dbReference type="InterPro" id="IPR013325">
    <property type="entry name" value="RNA_pol_sigma_r2"/>
</dbReference>
<proteinExistence type="inferred from homology"/>
<evidence type="ECO:0000313" key="8">
    <source>
        <dbReference type="EMBL" id="MDG3002298.1"/>
    </source>
</evidence>
<dbReference type="InterPro" id="IPR013324">
    <property type="entry name" value="RNA_pol_sigma_r3/r4-like"/>
</dbReference>
<organism evidence="8 9">
    <name type="scientific">Paludisphaera mucosa</name>
    <dbReference type="NCBI Taxonomy" id="3030827"/>
    <lineage>
        <taxon>Bacteria</taxon>
        <taxon>Pseudomonadati</taxon>
        <taxon>Planctomycetota</taxon>
        <taxon>Planctomycetia</taxon>
        <taxon>Isosphaerales</taxon>
        <taxon>Isosphaeraceae</taxon>
        <taxon>Paludisphaera</taxon>
    </lineage>
</organism>
<sequence length="222" mass="24824">MSRGELDALERQLEARDPDVRLMLQIRDDVPGAFEAMVARYQDRLVGVLFHIVGKLEEAEDLSQDVFLRVYKARKGYRPKAKFSTWLFTIANNLAVNHARSKGRKPSTPIGAGYSADDSRAESPAYAVPGREKTASAQMRQVELSEVVREALAVLNEDQKMAVLLNKFEEMSYAEIGQVMNRSPAAVKSLLARARNELRERLEPYLELDAPAPAPRPRAAEG</sequence>
<dbReference type="InterPro" id="IPR007627">
    <property type="entry name" value="RNA_pol_sigma70_r2"/>
</dbReference>
<name>A0ABT6F3Y3_9BACT</name>
<keyword evidence="5" id="KW-0804">Transcription</keyword>
<dbReference type="PANTHER" id="PTHR43133:SF8">
    <property type="entry name" value="RNA POLYMERASE SIGMA FACTOR HI_1459-RELATED"/>
    <property type="match status" value="1"/>
</dbReference>
<keyword evidence="3" id="KW-0731">Sigma factor</keyword>
<dbReference type="EMBL" id="JARRAG010000001">
    <property type="protein sequence ID" value="MDG3002298.1"/>
    <property type="molecule type" value="Genomic_DNA"/>
</dbReference>
<dbReference type="InterPro" id="IPR036388">
    <property type="entry name" value="WH-like_DNA-bd_sf"/>
</dbReference>
<feature type="domain" description="RNA polymerase sigma factor 70 region 4 type 2" evidence="7">
    <location>
        <begin position="147"/>
        <end position="198"/>
    </location>
</feature>
<accession>A0ABT6F3Y3</accession>
<reference evidence="8 9" key="1">
    <citation type="submission" date="2023-03" db="EMBL/GenBank/DDBJ databases">
        <title>Paludisphaera mucosa sp. nov. a novel planctomycete from northern fen.</title>
        <authorList>
            <person name="Ivanova A."/>
        </authorList>
    </citation>
    <scope>NUCLEOTIDE SEQUENCE [LARGE SCALE GENOMIC DNA]</scope>
    <source>
        <strain evidence="8 9">Pla2</strain>
    </source>
</reference>
<dbReference type="InterPro" id="IPR039425">
    <property type="entry name" value="RNA_pol_sigma-70-like"/>
</dbReference>
<dbReference type="Gene3D" id="1.10.10.10">
    <property type="entry name" value="Winged helix-like DNA-binding domain superfamily/Winged helix DNA-binding domain"/>
    <property type="match status" value="1"/>
</dbReference>
<dbReference type="RefSeq" id="WP_277858662.1">
    <property type="nucleotide sequence ID" value="NZ_JARRAG010000001.1"/>
</dbReference>
<dbReference type="PANTHER" id="PTHR43133">
    <property type="entry name" value="RNA POLYMERASE ECF-TYPE SIGMA FACTO"/>
    <property type="match status" value="1"/>
</dbReference>
<dbReference type="Pfam" id="PF08281">
    <property type="entry name" value="Sigma70_r4_2"/>
    <property type="match status" value="1"/>
</dbReference>
<keyword evidence="2" id="KW-0805">Transcription regulation</keyword>
<dbReference type="InterPro" id="IPR013249">
    <property type="entry name" value="RNA_pol_sigma70_r4_t2"/>
</dbReference>
<feature type="domain" description="RNA polymerase sigma-70 region 2" evidence="6">
    <location>
        <begin position="37"/>
        <end position="104"/>
    </location>
</feature>